<evidence type="ECO:0000256" key="3">
    <source>
        <dbReference type="SAM" id="Phobius"/>
    </source>
</evidence>
<reference evidence="5 6" key="1">
    <citation type="submission" date="2016-10" db="EMBL/GenBank/DDBJ databases">
        <authorList>
            <person name="de Groot N.N."/>
        </authorList>
    </citation>
    <scope>NUCLEOTIDE SEQUENCE [LARGE SCALE GENOMIC DNA]</scope>
    <source>
        <strain evidence="5 6">DSM 18978</strain>
    </source>
</reference>
<dbReference type="RefSeq" id="WP_091545199.1">
    <property type="nucleotide sequence ID" value="NZ_FMUS01000021.1"/>
</dbReference>
<evidence type="ECO:0000313" key="6">
    <source>
        <dbReference type="Proteomes" id="UP000198636"/>
    </source>
</evidence>
<gene>
    <name evidence="5" type="ORF">SAMN03080606_02978</name>
</gene>
<sequence>MSCQYNRKLQKYLDEGLSSKEMLEVEAHIEECHDCQTKLDSLIEEPVVIVKESLNIDDEVLIDRIKAHRKGVRRITLYGVLGFILGLFSRYYTTDPFIVTKALMALPYKLAEFALSPFFSKNAISPWDQWHYRVTMGFGYFPYHPILGAVVEFITPAIIVTFIAIMIGHLVSDKRVFRRKNIVKFILAGIIVFSLWIGVVHIIYSRTITQIEELNGIKSVIIYERDERSTSWLIKIDQYNLGIENHAEFLSDISNAEIINSTYYGEIGSTGYELAFEFNGGGRMIGQLDESGAFIMQNRRLYQLSEDTMNLLKQIVGRDINEEKN</sequence>
<evidence type="ECO:0000256" key="2">
    <source>
        <dbReference type="ARBA" id="ARBA00024438"/>
    </source>
</evidence>
<proteinExistence type="inferred from homology"/>
<feature type="transmembrane region" description="Helical" evidence="3">
    <location>
        <begin position="182"/>
        <end position="204"/>
    </location>
</feature>
<dbReference type="InterPro" id="IPR027383">
    <property type="entry name" value="Znf_put"/>
</dbReference>
<protein>
    <recommendedName>
        <fullName evidence="2">Anti-sigma-W factor RsiW</fullName>
    </recommendedName>
</protein>
<keyword evidence="5" id="KW-0862">Zinc</keyword>
<feature type="transmembrane region" description="Helical" evidence="3">
    <location>
        <begin position="75"/>
        <end position="93"/>
    </location>
</feature>
<dbReference type="OrthoDB" id="2460662at2"/>
<feature type="transmembrane region" description="Helical" evidence="3">
    <location>
        <begin position="146"/>
        <end position="170"/>
    </location>
</feature>
<dbReference type="Pfam" id="PF13490">
    <property type="entry name" value="zf-HC2"/>
    <property type="match status" value="1"/>
</dbReference>
<dbReference type="Proteomes" id="UP000198636">
    <property type="component" value="Unassembled WGS sequence"/>
</dbReference>
<keyword evidence="3" id="KW-1133">Transmembrane helix</keyword>
<feature type="domain" description="Putative zinc-finger" evidence="4">
    <location>
        <begin position="7"/>
        <end position="36"/>
    </location>
</feature>
<dbReference type="STRING" id="1120976.SAMN03080606_02978"/>
<accession>A0A1G5JQG8</accession>
<keyword evidence="3" id="KW-0812">Transmembrane</keyword>
<evidence type="ECO:0000256" key="1">
    <source>
        <dbReference type="ARBA" id="ARBA00024353"/>
    </source>
</evidence>
<dbReference type="Gene3D" id="1.10.10.1320">
    <property type="entry name" value="Anti-sigma factor, zinc-finger domain"/>
    <property type="match status" value="1"/>
</dbReference>
<name>A0A1G5JQG8_9FIRM</name>
<dbReference type="InterPro" id="IPR041916">
    <property type="entry name" value="Anti_sigma_zinc_sf"/>
</dbReference>
<organism evidence="5 6">
    <name type="scientific">Alkaliphilus peptidifermentans DSM 18978</name>
    <dbReference type="NCBI Taxonomy" id="1120976"/>
    <lineage>
        <taxon>Bacteria</taxon>
        <taxon>Bacillati</taxon>
        <taxon>Bacillota</taxon>
        <taxon>Clostridia</taxon>
        <taxon>Peptostreptococcales</taxon>
        <taxon>Natronincolaceae</taxon>
        <taxon>Alkaliphilus</taxon>
    </lineage>
</organism>
<keyword evidence="6" id="KW-1185">Reference proteome</keyword>
<evidence type="ECO:0000259" key="4">
    <source>
        <dbReference type="Pfam" id="PF13490"/>
    </source>
</evidence>
<keyword evidence="5" id="KW-0479">Metal-binding</keyword>
<dbReference type="GO" id="GO:0008270">
    <property type="term" value="F:zinc ion binding"/>
    <property type="evidence" value="ECO:0007669"/>
    <property type="project" value="UniProtKB-KW"/>
</dbReference>
<dbReference type="AlphaFoldDB" id="A0A1G5JQG8"/>
<comment type="similarity">
    <text evidence="1">Belongs to the zinc-associated anti-sigma factor (ZAS) superfamily. Anti-sigma-W factor family.</text>
</comment>
<keyword evidence="5" id="KW-0863">Zinc-finger</keyword>
<evidence type="ECO:0000313" key="5">
    <source>
        <dbReference type="EMBL" id="SCY90635.1"/>
    </source>
</evidence>
<dbReference type="EMBL" id="FMUS01000021">
    <property type="protein sequence ID" value="SCY90635.1"/>
    <property type="molecule type" value="Genomic_DNA"/>
</dbReference>
<keyword evidence="3" id="KW-0472">Membrane</keyword>